<protein>
    <submittedName>
        <fullName evidence="1">Amino acid ABC transporter substrate-binding protein</fullName>
    </submittedName>
</protein>
<accession>A0ABT4XEM7</accession>
<dbReference type="Gene3D" id="3.40.190.10">
    <property type="entry name" value="Periplasmic binding protein-like II"/>
    <property type="match status" value="2"/>
</dbReference>
<evidence type="ECO:0000313" key="1">
    <source>
        <dbReference type="EMBL" id="MDA7086666.1"/>
    </source>
</evidence>
<dbReference type="RefSeq" id="WP_271347578.1">
    <property type="nucleotide sequence ID" value="NZ_JAQJZJ010000004.1"/>
</dbReference>
<name>A0ABT4XEM7_9PSED</name>
<comment type="caution">
    <text evidence="1">The sequence shown here is derived from an EMBL/GenBank/DDBJ whole genome shotgun (WGS) entry which is preliminary data.</text>
</comment>
<dbReference type="Proteomes" id="UP001212042">
    <property type="component" value="Unassembled WGS sequence"/>
</dbReference>
<sequence>MRIDVLVLLFSTLCMPLWAAAEPLRLVTGDGYAPFTGKALPGGGLLSQVVQTAFSQGRASSTLDWRPWNRGLRMTLEAQYDATFPYMRSQVMEQDYLFSNPLLVVRAQLFSRAGEVYEVDDLPALAGKRLCYPLGWQLPVAIQSMVESGLLARHAPAGLNECARLLLLQRDDFFIANGPIGAAALEATGEPASRFRRSQSAFPERSLHLIVSRRHPRAEQVLLAFNQGLAGLQAGNQYRQILNDYLQQRDQQAAR</sequence>
<proteinExistence type="predicted"/>
<dbReference type="EMBL" id="JAQJZJ010000004">
    <property type="protein sequence ID" value="MDA7086666.1"/>
    <property type="molecule type" value="Genomic_DNA"/>
</dbReference>
<evidence type="ECO:0000313" key="2">
    <source>
        <dbReference type="Proteomes" id="UP001212042"/>
    </source>
</evidence>
<organism evidence="1 2">
    <name type="scientific">Pseudomonas aestuarii</name>
    <dbReference type="NCBI Taxonomy" id="3018340"/>
    <lineage>
        <taxon>Bacteria</taxon>
        <taxon>Pseudomonadati</taxon>
        <taxon>Pseudomonadota</taxon>
        <taxon>Gammaproteobacteria</taxon>
        <taxon>Pseudomonadales</taxon>
        <taxon>Pseudomonadaceae</taxon>
        <taxon>Pseudomonas</taxon>
    </lineage>
</organism>
<dbReference type="SUPFAM" id="SSF53850">
    <property type="entry name" value="Periplasmic binding protein-like II"/>
    <property type="match status" value="1"/>
</dbReference>
<keyword evidence="2" id="KW-1185">Reference proteome</keyword>
<gene>
    <name evidence="1" type="ORF">PH586_09775</name>
</gene>
<reference evidence="1 2" key="1">
    <citation type="submission" date="2023-01" db="EMBL/GenBank/DDBJ databases">
        <title>Pseudomonas SA3-5T sp. nov., isolated from tidal flat sediment.</title>
        <authorList>
            <person name="Kim H.S."/>
            <person name="Kim J.-S."/>
            <person name="Suh M.K."/>
            <person name="Eom M.K."/>
            <person name="Lee J.-S."/>
        </authorList>
    </citation>
    <scope>NUCLEOTIDE SEQUENCE [LARGE SCALE GENOMIC DNA]</scope>
    <source>
        <strain evidence="1 2">SA3-5</strain>
    </source>
</reference>